<dbReference type="FunFam" id="3.30.1330.40:FF:000001">
    <property type="entry name" value="L-PSP family endoribonuclease"/>
    <property type="match status" value="1"/>
</dbReference>
<dbReference type="InterPro" id="IPR006175">
    <property type="entry name" value="YjgF/YER057c/UK114"/>
</dbReference>
<dbReference type="Pfam" id="PF01042">
    <property type="entry name" value="Ribonuc_L-PSP"/>
    <property type="match status" value="1"/>
</dbReference>
<sequence>MSPTKEAVLTQNSPAPLPQFSQAIKYNGMVYCSGSIGINPATKELVKGGVQPETRAAIKNLSAVLEAAGSSLNNIVKVNVFLTTMDDFAPMNQVYDEFFGSINPKPRITSHITPVNQSINHSRFFLEFSYITALVGNSLMSLNTGARLMRVQPTLVHGIHHRSSSASAIALRLSPSLSQISTNSRVASLRFLYRNNASQTQFRPASTSSASRPKLTNTPNGNRTPDRSSEKPPSSPEPLSDPLNPPASTRPPPLDLPVRDPATNIFFHLIELGKAYTTFYKTGLKAVFINRRLLRDLRDTFPPNLPSPAALTRGSSLKTTLSPTLDKSANPTRASLLLRDRVRHDISRLPVFALIVLICGEFTPFVVLLFPQLTPYTCRIPAQVAVIRRSIESRRAASFRALSYVDNNSSSSESSALLKVADGHICRSLGLGSTLWDKMGFDVLFAKSRAEEVVSRIVQDDIMLRNGGGVSALIDDEVVLACEERGIDTLGKDIASLRDRLEAWVTKSKPSQPGDVEMVLKEAADRVRGLLLGLDGPI</sequence>
<feature type="domain" description="Letm1 RBD" evidence="3">
    <location>
        <begin position="446"/>
        <end position="522"/>
    </location>
</feature>
<dbReference type="STRING" id="37992.A0A4Z0YIX7"/>
<dbReference type="PANTHER" id="PTHR11803:SF42">
    <property type="entry name" value="MMF1"/>
    <property type="match status" value="1"/>
</dbReference>
<accession>A0A4Z0YIX7</accession>
<protein>
    <recommendedName>
        <fullName evidence="3">Letm1 RBD domain-containing protein</fullName>
    </recommendedName>
</protein>
<dbReference type="AlphaFoldDB" id="A0A4Z0YIX7"/>
<dbReference type="Pfam" id="PF07766">
    <property type="entry name" value="LETM1_RBD"/>
    <property type="match status" value="1"/>
</dbReference>
<dbReference type="GO" id="GO:0005739">
    <property type="term" value="C:mitochondrion"/>
    <property type="evidence" value="ECO:0007669"/>
    <property type="project" value="TreeGrafter"/>
</dbReference>
<dbReference type="GO" id="GO:0043022">
    <property type="term" value="F:ribosome binding"/>
    <property type="evidence" value="ECO:0007669"/>
    <property type="project" value="InterPro"/>
</dbReference>
<organism evidence="4 5">
    <name type="scientific">Xylaria hypoxylon</name>
    <dbReference type="NCBI Taxonomy" id="37992"/>
    <lineage>
        <taxon>Eukaryota</taxon>
        <taxon>Fungi</taxon>
        <taxon>Dikarya</taxon>
        <taxon>Ascomycota</taxon>
        <taxon>Pezizomycotina</taxon>
        <taxon>Sordariomycetes</taxon>
        <taxon>Xylariomycetidae</taxon>
        <taxon>Xylariales</taxon>
        <taxon>Xylariaceae</taxon>
        <taxon>Xylaria</taxon>
    </lineage>
</organism>
<dbReference type="OrthoDB" id="73691at2759"/>
<comment type="similarity">
    <text evidence="1">Belongs to the RutC family.</text>
</comment>
<dbReference type="GO" id="GO:0019239">
    <property type="term" value="F:deaminase activity"/>
    <property type="evidence" value="ECO:0007669"/>
    <property type="project" value="TreeGrafter"/>
</dbReference>
<evidence type="ECO:0000256" key="2">
    <source>
        <dbReference type="SAM" id="MobiDB-lite"/>
    </source>
</evidence>
<keyword evidence="5" id="KW-1185">Reference proteome</keyword>
<evidence type="ECO:0000259" key="3">
    <source>
        <dbReference type="Pfam" id="PF07766"/>
    </source>
</evidence>
<dbReference type="InterPro" id="IPR035959">
    <property type="entry name" value="RutC-like_sf"/>
</dbReference>
<dbReference type="InterPro" id="IPR033122">
    <property type="entry name" value="LETM1-like_RBD"/>
</dbReference>
<reference evidence="4 5" key="1">
    <citation type="submission" date="2019-03" db="EMBL/GenBank/DDBJ databases">
        <title>Draft genome sequence of Xylaria hypoxylon DSM 108379, a ubiquitous saprotrophic-parasitic fungi on hardwood.</title>
        <authorList>
            <person name="Buettner E."/>
            <person name="Leonhardt S."/>
            <person name="Gebauer A.M."/>
            <person name="Liers C."/>
            <person name="Hofrichter M."/>
            <person name="Kellner H."/>
        </authorList>
    </citation>
    <scope>NUCLEOTIDE SEQUENCE [LARGE SCALE GENOMIC DNA]</scope>
    <source>
        <strain evidence="4 5">DSM 108379</strain>
    </source>
</reference>
<name>A0A4Z0YIX7_9PEZI</name>
<dbReference type="PANTHER" id="PTHR11803">
    <property type="entry name" value="2-IMINOBUTANOATE/2-IMINOPROPANOATE DEAMINASE RIDA"/>
    <property type="match status" value="1"/>
</dbReference>
<dbReference type="Proteomes" id="UP000297716">
    <property type="component" value="Unassembled WGS sequence"/>
</dbReference>
<feature type="compositionally biased region" description="Polar residues" evidence="2">
    <location>
        <begin position="200"/>
        <end position="223"/>
    </location>
</feature>
<comment type="caution">
    <text evidence="4">The sequence shown here is derived from an EMBL/GenBank/DDBJ whole genome shotgun (WGS) entry which is preliminary data.</text>
</comment>
<dbReference type="SUPFAM" id="SSF55298">
    <property type="entry name" value="YjgF-like"/>
    <property type="match status" value="1"/>
</dbReference>
<dbReference type="Gene3D" id="3.30.1330.40">
    <property type="entry name" value="RutC-like"/>
    <property type="match status" value="1"/>
</dbReference>
<dbReference type="GO" id="GO:0005829">
    <property type="term" value="C:cytosol"/>
    <property type="evidence" value="ECO:0007669"/>
    <property type="project" value="TreeGrafter"/>
</dbReference>
<evidence type="ECO:0000256" key="1">
    <source>
        <dbReference type="ARBA" id="ARBA00010552"/>
    </source>
</evidence>
<dbReference type="EMBL" id="SKBN01000491">
    <property type="protein sequence ID" value="TGJ76812.1"/>
    <property type="molecule type" value="Genomic_DNA"/>
</dbReference>
<gene>
    <name evidence="4" type="ORF">E0Z10_g10826</name>
</gene>
<dbReference type="CDD" id="cd00448">
    <property type="entry name" value="YjgF_YER057c_UK114_family"/>
    <property type="match status" value="1"/>
</dbReference>
<evidence type="ECO:0000313" key="4">
    <source>
        <dbReference type="EMBL" id="TGJ76812.1"/>
    </source>
</evidence>
<feature type="region of interest" description="Disordered" evidence="2">
    <location>
        <begin position="200"/>
        <end position="257"/>
    </location>
</feature>
<feature type="compositionally biased region" description="Pro residues" evidence="2">
    <location>
        <begin position="243"/>
        <end position="255"/>
    </location>
</feature>
<evidence type="ECO:0000313" key="5">
    <source>
        <dbReference type="Proteomes" id="UP000297716"/>
    </source>
</evidence>
<proteinExistence type="inferred from homology"/>